<reference evidence="1 2" key="1">
    <citation type="submission" date="2017-01" db="EMBL/GenBank/DDBJ databases">
        <title>Bacillus cereus isolates.</title>
        <authorList>
            <person name="Beno S.M."/>
        </authorList>
    </citation>
    <scope>NUCLEOTIDE SEQUENCE [LARGE SCALE GENOMIC DNA]</scope>
    <source>
        <strain evidence="1 2">FSL W7-1108</strain>
    </source>
</reference>
<dbReference type="RefSeq" id="WP_078176350.1">
    <property type="nucleotide sequence ID" value="NZ_JBCMNA010000001.1"/>
</dbReference>
<dbReference type="AlphaFoldDB" id="A0A1S9T6Z0"/>
<organism evidence="1 2">
    <name type="scientific">Bacillus mycoides</name>
    <dbReference type="NCBI Taxonomy" id="1405"/>
    <lineage>
        <taxon>Bacteria</taxon>
        <taxon>Bacillati</taxon>
        <taxon>Bacillota</taxon>
        <taxon>Bacilli</taxon>
        <taxon>Bacillales</taxon>
        <taxon>Bacillaceae</taxon>
        <taxon>Bacillus</taxon>
        <taxon>Bacillus cereus group</taxon>
    </lineage>
</organism>
<name>A0A1S9T6Z0_BACMY</name>
<dbReference type="EMBL" id="MUAI01000012">
    <property type="protein sequence ID" value="OOR05794.1"/>
    <property type="molecule type" value="Genomic_DNA"/>
</dbReference>
<accession>A0A1S9T6Z0</accession>
<sequence length="74" mass="8628">MQLKEIDSKSLSDVGIRSTNGDIKETMYECPCGKGKVYEERDYIVGYKNRQINCYCEECDKKYTFKRNGIAELK</sequence>
<gene>
    <name evidence="1" type="ORF">BW900_15820</name>
</gene>
<dbReference type="Proteomes" id="UP000190696">
    <property type="component" value="Unassembled WGS sequence"/>
</dbReference>
<proteinExistence type="predicted"/>
<comment type="caution">
    <text evidence="1">The sequence shown here is derived from an EMBL/GenBank/DDBJ whole genome shotgun (WGS) entry which is preliminary data.</text>
</comment>
<protein>
    <submittedName>
        <fullName evidence="1">Uncharacterized protein</fullName>
    </submittedName>
</protein>
<evidence type="ECO:0000313" key="1">
    <source>
        <dbReference type="EMBL" id="OOR05794.1"/>
    </source>
</evidence>
<evidence type="ECO:0000313" key="2">
    <source>
        <dbReference type="Proteomes" id="UP000190696"/>
    </source>
</evidence>